<gene>
    <name evidence="16" type="primary">KNAG0H02420</name>
    <name evidence="16" type="ordered locus">KNAG_0H02420</name>
</gene>
<reference evidence="16 17" key="1">
    <citation type="journal article" date="2011" name="Proc. Natl. Acad. Sci. U.S.A.">
        <title>Evolutionary erosion of yeast sex chromosomes by mating-type switching accidents.</title>
        <authorList>
            <person name="Gordon J.L."/>
            <person name="Armisen D."/>
            <person name="Proux-Wera E."/>
            <person name="Oheigeartaigh S.S."/>
            <person name="Byrne K.P."/>
            <person name="Wolfe K.H."/>
        </authorList>
    </citation>
    <scope>NUCLEOTIDE SEQUENCE [LARGE SCALE GENOMIC DNA]</scope>
    <source>
        <strain evidence="17">ATCC MYA-139 / BCRC 22969 / CBS 8797 / CCRC 22969 / KCTC 17520 / NBRC 10181 / NCYC 3082</strain>
    </source>
</reference>
<evidence type="ECO:0000256" key="13">
    <source>
        <dbReference type="SAM" id="MobiDB-lite"/>
    </source>
</evidence>
<dbReference type="STRING" id="1071383.J7S1U9"/>
<dbReference type="RefSeq" id="XP_022465902.1">
    <property type="nucleotide sequence ID" value="XM_022609513.1"/>
</dbReference>
<evidence type="ECO:0000259" key="15">
    <source>
        <dbReference type="PROSITE" id="PS50076"/>
    </source>
</evidence>
<dbReference type="SUPFAM" id="SSF46565">
    <property type="entry name" value="Chaperone J-domain"/>
    <property type="match status" value="1"/>
</dbReference>
<keyword evidence="8" id="KW-0143">Chaperone</keyword>
<keyword evidence="5" id="KW-0653">Protein transport</keyword>
<dbReference type="OrthoDB" id="240298at2759"/>
<dbReference type="KEGG" id="kng:KNAG_0H02420"/>
<evidence type="ECO:0000256" key="12">
    <source>
        <dbReference type="ARBA" id="ARBA00041716"/>
    </source>
</evidence>
<accession>J7S1U9</accession>
<evidence type="ECO:0000256" key="8">
    <source>
        <dbReference type="ARBA" id="ARBA00023186"/>
    </source>
</evidence>
<comment type="similarity">
    <text evidence="10">Belongs to the TIM14 family.</text>
</comment>
<evidence type="ECO:0000256" key="9">
    <source>
        <dbReference type="ARBA" id="ARBA00037395"/>
    </source>
</evidence>
<feature type="domain" description="J" evidence="15">
    <location>
        <begin position="118"/>
        <end position="175"/>
    </location>
</feature>
<evidence type="ECO:0000256" key="6">
    <source>
        <dbReference type="ARBA" id="ARBA00023128"/>
    </source>
</evidence>
<evidence type="ECO:0000256" key="11">
    <source>
        <dbReference type="ARBA" id="ARBA00040828"/>
    </source>
</evidence>
<protein>
    <recommendedName>
        <fullName evidence="11">Mitochondrial import inner membrane translocase subunit TIM14</fullName>
    </recommendedName>
    <alternativeName>
        <fullName evidence="12">Presequence translocated-associated motor subunit PAM18</fullName>
    </alternativeName>
</protein>
<dbReference type="InterPro" id="IPR001623">
    <property type="entry name" value="DnaJ_domain"/>
</dbReference>
<evidence type="ECO:0000256" key="5">
    <source>
        <dbReference type="ARBA" id="ARBA00023010"/>
    </source>
</evidence>
<evidence type="ECO:0000256" key="1">
    <source>
        <dbReference type="ARBA" id="ARBA00004434"/>
    </source>
</evidence>
<dbReference type="FunFam" id="1.10.287.110:FF:000001">
    <property type="entry name" value="Import inner membrane translocase subunit tim14"/>
    <property type="match status" value="1"/>
</dbReference>
<dbReference type="GO" id="GO:0001671">
    <property type="term" value="F:ATPase activator activity"/>
    <property type="evidence" value="ECO:0007669"/>
    <property type="project" value="EnsemblFungi"/>
</dbReference>
<dbReference type="OMA" id="EGSAEWY"/>
<sequence length="175" mass="18832">MSGNNMSGVSGGLEVPQMPIPGEDSSASARGDGTERVLLDHTGAAARSPTLQKVGMDLYFDRSLKYMGDHPVLSGVGAFFALYAAAGLYRFTTVKMNGGKATSAFLKGGFDPKMNAKEALQILNLTENNLTKKKLKEVHRKIMLANHPDKGGSPYLATKINEAKDFLEKKGIVRK</sequence>
<dbReference type="InterPro" id="IPR036869">
    <property type="entry name" value="J_dom_sf"/>
</dbReference>
<proteinExistence type="inferred from homology"/>
<keyword evidence="7 14" id="KW-0472">Membrane</keyword>
<dbReference type="GO" id="GO:0030150">
    <property type="term" value="P:protein import into mitochondrial matrix"/>
    <property type="evidence" value="ECO:0007669"/>
    <property type="project" value="EnsemblFungi"/>
</dbReference>
<reference evidence="17" key="2">
    <citation type="submission" date="2012-08" db="EMBL/GenBank/DDBJ databases">
        <title>Genome sequence of Kazachstania naganishii.</title>
        <authorList>
            <person name="Gordon J.L."/>
            <person name="Armisen D."/>
            <person name="Proux-Wera E."/>
            <person name="OhEigeartaigh S.S."/>
            <person name="Byrne K.P."/>
            <person name="Wolfe K.H."/>
        </authorList>
    </citation>
    <scope>NUCLEOTIDE SEQUENCE [LARGE SCALE GENOMIC DNA]</scope>
    <source>
        <strain evidence="17">ATCC MYA-139 / BCRC 22969 / CBS 8797 / CCRC 22969 / KCTC 17520 / NBRC 10181 / NCYC 3082</strain>
    </source>
</reference>
<dbReference type="Proteomes" id="UP000006310">
    <property type="component" value="Chromosome 8"/>
</dbReference>
<keyword evidence="17" id="KW-1185">Reference proteome</keyword>
<dbReference type="PANTHER" id="PTHR12763:SF28">
    <property type="entry name" value="GEO10507P1-RELATED"/>
    <property type="match status" value="1"/>
</dbReference>
<dbReference type="SMART" id="SM00271">
    <property type="entry name" value="DnaJ"/>
    <property type="match status" value="1"/>
</dbReference>
<organism evidence="16 17">
    <name type="scientific">Huiozyma naganishii (strain ATCC MYA-139 / BCRC 22969 / CBS 8797 / KCTC 17520 / NBRC 10181 / NCYC 3082 / Yp74L-3)</name>
    <name type="common">Yeast</name>
    <name type="synonym">Kazachstania naganishii</name>
    <dbReference type="NCBI Taxonomy" id="1071383"/>
    <lineage>
        <taxon>Eukaryota</taxon>
        <taxon>Fungi</taxon>
        <taxon>Dikarya</taxon>
        <taxon>Ascomycota</taxon>
        <taxon>Saccharomycotina</taxon>
        <taxon>Saccharomycetes</taxon>
        <taxon>Saccharomycetales</taxon>
        <taxon>Saccharomycetaceae</taxon>
        <taxon>Huiozyma</taxon>
    </lineage>
</organism>
<feature type="transmembrane region" description="Helical" evidence="14">
    <location>
        <begin position="72"/>
        <end position="91"/>
    </location>
</feature>
<keyword evidence="6" id="KW-0496">Mitochondrion</keyword>
<dbReference type="CDD" id="cd06257">
    <property type="entry name" value="DnaJ"/>
    <property type="match status" value="1"/>
</dbReference>
<feature type="region of interest" description="Disordered" evidence="13">
    <location>
        <begin position="1"/>
        <end position="31"/>
    </location>
</feature>
<dbReference type="Gene3D" id="1.10.287.110">
    <property type="entry name" value="DnaJ domain"/>
    <property type="match status" value="1"/>
</dbReference>
<evidence type="ECO:0000256" key="7">
    <source>
        <dbReference type="ARBA" id="ARBA00023136"/>
    </source>
</evidence>
<dbReference type="GO" id="GO:0001405">
    <property type="term" value="C:PAM complex, Tim23 associated import motor"/>
    <property type="evidence" value="ECO:0007669"/>
    <property type="project" value="EnsemblFungi"/>
</dbReference>
<dbReference type="AlphaFoldDB" id="J7S1U9"/>
<dbReference type="EMBL" id="HE978321">
    <property type="protein sequence ID" value="CCK71657.1"/>
    <property type="molecule type" value="Genomic_DNA"/>
</dbReference>
<evidence type="ECO:0000313" key="17">
    <source>
        <dbReference type="Proteomes" id="UP000006310"/>
    </source>
</evidence>
<comment type="subcellular location">
    <subcellularLocation>
        <location evidence="1">Mitochondrion inner membrane</location>
        <topology evidence="1">Single-pass membrane protein</topology>
    </subcellularLocation>
</comment>
<dbReference type="PROSITE" id="PS50076">
    <property type="entry name" value="DNAJ_2"/>
    <property type="match status" value="1"/>
</dbReference>
<dbReference type="HOGENOM" id="CLU_017633_13_0_1"/>
<evidence type="ECO:0000256" key="2">
    <source>
        <dbReference type="ARBA" id="ARBA00022692"/>
    </source>
</evidence>
<keyword evidence="5" id="KW-0813">Transport</keyword>
<comment type="function">
    <text evidence="9">Essential component of the PAM complex, a complex required for the translocation of transit peptide-containing proteins from the inner membrane into the mitochondrial matrix in an ATP-dependent manner. In the complex, it is required to stimulate activity of mtHSP70 (SSC1).</text>
</comment>
<keyword evidence="4 14" id="KW-1133">Transmembrane helix</keyword>
<evidence type="ECO:0000256" key="4">
    <source>
        <dbReference type="ARBA" id="ARBA00022989"/>
    </source>
</evidence>
<name>J7S1U9_HUIN7</name>
<keyword evidence="5" id="KW-0811">Translocation</keyword>
<evidence type="ECO:0000256" key="14">
    <source>
        <dbReference type="SAM" id="Phobius"/>
    </source>
</evidence>
<keyword evidence="3" id="KW-0999">Mitochondrion inner membrane</keyword>
<keyword evidence="2 14" id="KW-0812">Transmembrane</keyword>
<dbReference type="eggNOG" id="KOG0723">
    <property type="taxonomic scope" value="Eukaryota"/>
</dbReference>
<evidence type="ECO:0000256" key="10">
    <source>
        <dbReference type="ARBA" id="ARBA00038105"/>
    </source>
</evidence>
<dbReference type="PANTHER" id="PTHR12763">
    <property type="match status" value="1"/>
</dbReference>
<dbReference type="GeneID" id="34527389"/>
<evidence type="ECO:0000313" key="16">
    <source>
        <dbReference type="EMBL" id="CCK71657.1"/>
    </source>
</evidence>
<evidence type="ECO:0000256" key="3">
    <source>
        <dbReference type="ARBA" id="ARBA00022792"/>
    </source>
</evidence>